<evidence type="ECO:0000313" key="12">
    <source>
        <dbReference type="Proteomes" id="UP001141259"/>
    </source>
</evidence>
<dbReference type="Proteomes" id="UP001141259">
    <property type="component" value="Unassembled WGS sequence"/>
</dbReference>
<reference evidence="11" key="1">
    <citation type="submission" date="2022-08" db="EMBL/GenBank/DDBJ databases">
        <authorList>
            <person name="Tistechok S."/>
            <person name="Samborskyy M."/>
            <person name="Roman I."/>
        </authorList>
    </citation>
    <scope>NUCLEOTIDE SEQUENCE</scope>
    <source>
        <strain evidence="11">DSM 103496</strain>
    </source>
</reference>
<keyword evidence="5" id="KW-0547">Nucleotide-binding</keyword>
<evidence type="ECO:0000256" key="7">
    <source>
        <dbReference type="ARBA" id="ARBA00022840"/>
    </source>
</evidence>
<evidence type="ECO:0000256" key="3">
    <source>
        <dbReference type="ARBA" id="ARBA00022553"/>
    </source>
</evidence>
<dbReference type="AlphaFoldDB" id="A0A9X2VX32"/>
<dbReference type="CDD" id="cd16917">
    <property type="entry name" value="HATPase_UhpB-NarQ-NarX-like"/>
    <property type="match status" value="1"/>
</dbReference>
<dbReference type="InterPro" id="IPR011712">
    <property type="entry name" value="Sig_transdc_His_kin_sub3_dim/P"/>
</dbReference>
<accession>A0A9X2VX32</accession>
<keyword evidence="9" id="KW-0472">Membrane</keyword>
<evidence type="ECO:0000256" key="5">
    <source>
        <dbReference type="ARBA" id="ARBA00022741"/>
    </source>
</evidence>
<evidence type="ECO:0000259" key="10">
    <source>
        <dbReference type="SMART" id="SM00387"/>
    </source>
</evidence>
<dbReference type="RefSeq" id="WP_259629997.1">
    <property type="nucleotide sequence ID" value="NZ_JANYMP010000048.1"/>
</dbReference>
<evidence type="ECO:0000256" key="6">
    <source>
        <dbReference type="ARBA" id="ARBA00022777"/>
    </source>
</evidence>
<dbReference type="PANTHER" id="PTHR24421:SF10">
    <property type="entry name" value="NITRATE_NITRITE SENSOR PROTEIN NARQ"/>
    <property type="match status" value="1"/>
</dbReference>
<sequence>MTAPPRLVKWLPVAYTVAVDVAAAITATLVYFTFVELTHGPVPLGYVVAFFVGAPLAVRRRWPLAAYSVVVVAQNTATLLHITLEVYTPTLFALYLVAVALPRRRSTVALLGGLALTAVCVTITEPWPDDLGITTFVWLLMVTTWALGWTTRVRREYVGKKAEEEAERALTEERLRIARELHDIVAHSLTMITVKAGIANHVADDHPAEAKEALQVIEKTSRATLTEMRHLLGVLRSSDTPDLTPVPGMSDLPTLVDRAAMAGVPVTLTTTGTTALPDGVALAVYRIVQESVTNVVKHAAPAECTVKITTTDTTATVEVTDNGRGERVLAGGNGHGLAGMRERVAMYNGTFTAGPDPRGGGFRVAAELPFA</sequence>
<name>A0A9X2VX32_9PSEU</name>
<keyword evidence="12" id="KW-1185">Reference proteome</keyword>
<evidence type="ECO:0000256" key="2">
    <source>
        <dbReference type="ARBA" id="ARBA00012438"/>
    </source>
</evidence>
<evidence type="ECO:0000256" key="1">
    <source>
        <dbReference type="ARBA" id="ARBA00000085"/>
    </source>
</evidence>
<dbReference type="InterPro" id="IPR055558">
    <property type="entry name" value="DUF7134"/>
</dbReference>
<dbReference type="InterPro" id="IPR050482">
    <property type="entry name" value="Sensor_HK_TwoCompSys"/>
</dbReference>
<keyword evidence="9" id="KW-1133">Transmembrane helix</keyword>
<evidence type="ECO:0000256" key="4">
    <source>
        <dbReference type="ARBA" id="ARBA00022679"/>
    </source>
</evidence>
<dbReference type="Pfam" id="PF02518">
    <property type="entry name" value="HATPase_c"/>
    <property type="match status" value="1"/>
</dbReference>
<proteinExistence type="predicted"/>
<dbReference type="GO" id="GO:0000155">
    <property type="term" value="F:phosphorelay sensor kinase activity"/>
    <property type="evidence" value="ECO:0007669"/>
    <property type="project" value="InterPro"/>
</dbReference>
<keyword evidence="6 11" id="KW-0418">Kinase</keyword>
<dbReference type="InterPro" id="IPR036890">
    <property type="entry name" value="HATPase_C_sf"/>
</dbReference>
<dbReference type="Pfam" id="PF07730">
    <property type="entry name" value="HisKA_3"/>
    <property type="match status" value="1"/>
</dbReference>
<comment type="catalytic activity">
    <reaction evidence="1">
        <text>ATP + protein L-histidine = ADP + protein N-phospho-L-histidine.</text>
        <dbReference type="EC" id="2.7.13.3"/>
    </reaction>
</comment>
<protein>
    <recommendedName>
        <fullName evidence="2">histidine kinase</fullName>
        <ecNumber evidence="2">2.7.13.3</ecNumber>
    </recommendedName>
</protein>
<keyword evidence="8" id="KW-0902">Two-component regulatory system</keyword>
<dbReference type="GO" id="GO:0046983">
    <property type="term" value="F:protein dimerization activity"/>
    <property type="evidence" value="ECO:0007669"/>
    <property type="project" value="InterPro"/>
</dbReference>
<evidence type="ECO:0000256" key="9">
    <source>
        <dbReference type="SAM" id="Phobius"/>
    </source>
</evidence>
<feature type="transmembrane region" description="Helical" evidence="9">
    <location>
        <begin position="78"/>
        <end position="101"/>
    </location>
</feature>
<dbReference type="InterPro" id="IPR003594">
    <property type="entry name" value="HATPase_dom"/>
</dbReference>
<evidence type="ECO:0000313" key="11">
    <source>
        <dbReference type="EMBL" id="MCS7484551.1"/>
    </source>
</evidence>
<evidence type="ECO:0000256" key="8">
    <source>
        <dbReference type="ARBA" id="ARBA00023012"/>
    </source>
</evidence>
<organism evidence="11 12">
    <name type="scientific">Umezawaea endophytica</name>
    <dbReference type="NCBI Taxonomy" id="1654476"/>
    <lineage>
        <taxon>Bacteria</taxon>
        <taxon>Bacillati</taxon>
        <taxon>Actinomycetota</taxon>
        <taxon>Actinomycetes</taxon>
        <taxon>Pseudonocardiales</taxon>
        <taxon>Pseudonocardiaceae</taxon>
        <taxon>Umezawaea</taxon>
    </lineage>
</organism>
<dbReference type="GO" id="GO:0016020">
    <property type="term" value="C:membrane"/>
    <property type="evidence" value="ECO:0007669"/>
    <property type="project" value="InterPro"/>
</dbReference>
<keyword evidence="4" id="KW-0808">Transferase</keyword>
<keyword evidence="3" id="KW-0597">Phosphoprotein</keyword>
<dbReference type="PANTHER" id="PTHR24421">
    <property type="entry name" value="NITRATE/NITRITE SENSOR PROTEIN NARX-RELATED"/>
    <property type="match status" value="1"/>
</dbReference>
<dbReference type="Gene3D" id="1.20.5.1930">
    <property type="match status" value="1"/>
</dbReference>
<feature type="transmembrane region" description="Helical" evidence="9">
    <location>
        <begin position="133"/>
        <end position="151"/>
    </location>
</feature>
<dbReference type="EC" id="2.7.13.3" evidence="2"/>
<dbReference type="SMART" id="SM00387">
    <property type="entry name" value="HATPase_c"/>
    <property type="match status" value="1"/>
</dbReference>
<keyword evidence="9" id="KW-0812">Transmembrane</keyword>
<comment type="caution">
    <text evidence="11">The sequence shown here is derived from an EMBL/GenBank/DDBJ whole genome shotgun (WGS) entry which is preliminary data.</text>
</comment>
<dbReference type="GO" id="GO:0005524">
    <property type="term" value="F:ATP binding"/>
    <property type="evidence" value="ECO:0007669"/>
    <property type="project" value="UniProtKB-KW"/>
</dbReference>
<dbReference type="Gene3D" id="3.30.565.10">
    <property type="entry name" value="Histidine kinase-like ATPase, C-terminal domain"/>
    <property type="match status" value="1"/>
</dbReference>
<gene>
    <name evidence="11" type="ORF">NZH93_47645</name>
</gene>
<feature type="transmembrane region" description="Helical" evidence="9">
    <location>
        <begin position="41"/>
        <end position="58"/>
    </location>
</feature>
<feature type="domain" description="Histidine kinase/HSP90-like ATPase" evidence="10">
    <location>
        <begin position="279"/>
        <end position="371"/>
    </location>
</feature>
<feature type="transmembrane region" description="Helical" evidence="9">
    <location>
        <begin position="12"/>
        <end position="34"/>
    </location>
</feature>
<feature type="transmembrane region" description="Helical" evidence="9">
    <location>
        <begin position="108"/>
        <end position="127"/>
    </location>
</feature>
<dbReference type="SUPFAM" id="SSF55874">
    <property type="entry name" value="ATPase domain of HSP90 chaperone/DNA topoisomerase II/histidine kinase"/>
    <property type="match status" value="1"/>
</dbReference>
<dbReference type="EMBL" id="JANYMP010000048">
    <property type="protein sequence ID" value="MCS7484551.1"/>
    <property type="molecule type" value="Genomic_DNA"/>
</dbReference>
<keyword evidence="7" id="KW-0067">ATP-binding</keyword>
<dbReference type="Pfam" id="PF23539">
    <property type="entry name" value="DUF7134"/>
    <property type="match status" value="1"/>
</dbReference>